<feature type="coiled-coil region" evidence="1">
    <location>
        <begin position="122"/>
        <end position="247"/>
    </location>
</feature>
<keyword evidence="1" id="KW-0175">Coiled coil</keyword>
<protein>
    <submittedName>
        <fullName evidence="2">Uncharacterized protein</fullName>
    </submittedName>
</protein>
<evidence type="ECO:0000256" key="1">
    <source>
        <dbReference type="SAM" id="Coils"/>
    </source>
</evidence>
<organism evidence="2">
    <name type="scientific">Trichuris suis</name>
    <name type="common">pig whipworm</name>
    <dbReference type="NCBI Taxonomy" id="68888"/>
    <lineage>
        <taxon>Eukaryota</taxon>
        <taxon>Metazoa</taxon>
        <taxon>Ecdysozoa</taxon>
        <taxon>Nematoda</taxon>
        <taxon>Enoplea</taxon>
        <taxon>Dorylaimia</taxon>
        <taxon>Trichinellida</taxon>
        <taxon>Trichuridae</taxon>
        <taxon>Trichuris</taxon>
    </lineage>
</organism>
<feature type="coiled-coil region" evidence="1">
    <location>
        <begin position="407"/>
        <end position="434"/>
    </location>
</feature>
<reference evidence="2" key="1">
    <citation type="journal article" date="2014" name="Nat. Genet.">
        <title>Genome and transcriptome of the porcine whipworm Trichuris suis.</title>
        <authorList>
            <person name="Jex A.R."/>
            <person name="Nejsum P."/>
            <person name="Schwarz E.M."/>
            <person name="Hu L."/>
            <person name="Young N.D."/>
            <person name="Hall R.S."/>
            <person name="Korhonen P.K."/>
            <person name="Liao S."/>
            <person name="Thamsborg S."/>
            <person name="Xia J."/>
            <person name="Xu P."/>
            <person name="Wang S."/>
            <person name="Scheerlinck J.P."/>
            <person name="Hofmann A."/>
            <person name="Sternberg P.W."/>
            <person name="Wang J."/>
            <person name="Gasser R.B."/>
        </authorList>
    </citation>
    <scope>NUCLEOTIDE SEQUENCE [LARGE SCALE GENOMIC DNA]</scope>
    <source>
        <strain evidence="2">DCEP-RM93F</strain>
    </source>
</reference>
<dbReference type="AlphaFoldDB" id="A0A085N9G6"/>
<sequence length="609" mass="71077">FNRTSDNNHNRHTHVYIYRDLFACYKKPEHRLGRGRNSILVLAFVLGASVLQMDRLHDDQVSEDDCSEQLVYNDCLRTDIELTHSHIELLRQRVIETHKSFQNLQPLIAILEDRLDLAKDFMHTLNNRFERKDEKINELESKVNEKKEKVEAELQMLREKVDSLEKEISCVEQECQANASELDDTVTFRHTSERIEEVKTQKETVDQQLIKYDEKVFSLRKERDAAADTVERQNGLLQESIIELERKQQYLHPMMKREEAMQATLSSRLIELEQPMMKSENLQRQLAFSEEELNDAVMQNALAFNEAMNADIESMLAEAEMEKRSLQLTLRHLLLENARSRRQLEISVQSVKGLRESITRHLCQTADMQAKLQEIKKLNDSIVTGIEAMKNEVTESSTKIEVLSLWYKQLNMQREQKEQENSVLKSELANAVTRIGLTSESLRREKELAESLSLKRQAVEALLKEKEAVVYNKIEGANKVWKDVVKLRQEISVRQLEVTELEEQLKSVEASENMEISQLENEIVHLREEFEEKERQIKVLQQSSCGEMPEELMNKMNYVQSLEKEVDDSSEQLINLRNQVIETEDRIANLLDSKENGDLQMESETTEDE</sequence>
<gene>
    <name evidence="2" type="ORF">M514_00744</name>
</gene>
<proteinExistence type="predicted"/>
<feature type="non-terminal residue" evidence="2">
    <location>
        <position position="1"/>
    </location>
</feature>
<evidence type="ECO:0000313" key="2">
    <source>
        <dbReference type="EMBL" id="KFD66112.1"/>
    </source>
</evidence>
<accession>A0A085N9G6</accession>
<dbReference type="Proteomes" id="UP000030758">
    <property type="component" value="Unassembled WGS sequence"/>
</dbReference>
<feature type="coiled-coil region" evidence="1">
    <location>
        <begin position="279"/>
        <end position="336"/>
    </location>
</feature>
<name>A0A085N9G6_9BILA</name>
<dbReference type="EMBL" id="KL367528">
    <property type="protein sequence ID" value="KFD66112.1"/>
    <property type="molecule type" value="Genomic_DNA"/>
</dbReference>
<feature type="coiled-coil region" evidence="1">
    <location>
        <begin position="484"/>
        <end position="593"/>
    </location>
</feature>